<feature type="region of interest" description="Disordered" evidence="2">
    <location>
        <begin position="290"/>
        <end position="310"/>
    </location>
</feature>
<gene>
    <name evidence="3" type="ORF">Ahy_B03g063551</name>
</gene>
<keyword evidence="1" id="KW-0175">Coiled coil</keyword>
<organism evidence="3 4">
    <name type="scientific">Arachis hypogaea</name>
    <name type="common">Peanut</name>
    <dbReference type="NCBI Taxonomy" id="3818"/>
    <lineage>
        <taxon>Eukaryota</taxon>
        <taxon>Viridiplantae</taxon>
        <taxon>Streptophyta</taxon>
        <taxon>Embryophyta</taxon>
        <taxon>Tracheophyta</taxon>
        <taxon>Spermatophyta</taxon>
        <taxon>Magnoliopsida</taxon>
        <taxon>eudicotyledons</taxon>
        <taxon>Gunneridae</taxon>
        <taxon>Pentapetalae</taxon>
        <taxon>rosids</taxon>
        <taxon>fabids</taxon>
        <taxon>Fabales</taxon>
        <taxon>Fabaceae</taxon>
        <taxon>Papilionoideae</taxon>
        <taxon>50 kb inversion clade</taxon>
        <taxon>dalbergioids sensu lato</taxon>
        <taxon>Dalbergieae</taxon>
        <taxon>Pterocarpus clade</taxon>
        <taxon>Arachis</taxon>
    </lineage>
</organism>
<comment type="caution">
    <text evidence="3">The sequence shown here is derived from an EMBL/GenBank/DDBJ whole genome shotgun (WGS) entry which is preliminary data.</text>
</comment>
<sequence>MAMSNVRNSTTQVVDRVGEVNPSKLAWSLLVEVVWMYEVPSQWNLEEVFSIEMVPQDQWAIISPGGATIQSSFDLFRVYCNANFPAFLEDGVTKGYELSVKEAIAFPPNTKIILFFNKKLQPIGQVAGLLSSFIGSLGANYSQFFIYEESWKIVNKVNKEHAYNMVKRVFYYECDYKGKIKRKYEEDPLVEESCRPSLIKNGSYIYADARVVGVSVGPCPTQIFGNAAAQPSDSGVQIEECQRTIAELKVEAAEEKAKRQTMEKLLRSLIRQLRDNLPLDVAAELDSLGSTPISSRAMPSSSGNHDLQQN</sequence>
<dbReference type="Proteomes" id="UP000289738">
    <property type="component" value="Chromosome B03"/>
</dbReference>
<reference evidence="3 4" key="1">
    <citation type="submission" date="2019-01" db="EMBL/GenBank/DDBJ databases">
        <title>Sequencing of cultivated peanut Arachis hypogaea provides insights into genome evolution and oil improvement.</title>
        <authorList>
            <person name="Chen X."/>
        </authorList>
    </citation>
    <scope>NUCLEOTIDE SEQUENCE [LARGE SCALE GENOMIC DNA]</scope>
    <source>
        <strain evidence="4">cv. Fuhuasheng</strain>
        <tissue evidence="3">Leaves</tissue>
    </source>
</reference>
<evidence type="ECO:0000313" key="3">
    <source>
        <dbReference type="EMBL" id="RYR18930.1"/>
    </source>
</evidence>
<evidence type="ECO:0000256" key="2">
    <source>
        <dbReference type="SAM" id="MobiDB-lite"/>
    </source>
</evidence>
<evidence type="ECO:0000256" key="1">
    <source>
        <dbReference type="SAM" id="Coils"/>
    </source>
</evidence>
<protein>
    <submittedName>
        <fullName evidence="3">Uncharacterized protein</fullName>
    </submittedName>
</protein>
<proteinExistence type="predicted"/>
<feature type="coiled-coil region" evidence="1">
    <location>
        <begin position="236"/>
        <end position="272"/>
    </location>
</feature>
<name>A0A444ZXH6_ARAHY</name>
<evidence type="ECO:0000313" key="4">
    <source>
        <dbReference type="Proteomes" id="UP000289738"/>
    </source>
</evidence>
<dbReference type="AlphaFoldDB" id="A0A444ZXH6"/>
<dbReference type="EMBL" id="SDMP01000013">
    <property type="protein sequence ID" value="RYR18930.1"/>
    <property type="molecule type" value="Genomic_DNA"/>
</dbReference>
<keyword evidence="4" id="KW-1185">Reference proteome</keyword>
<accession>A0A444ZXH6</accession>